<dbReference type="AlphaFoldDB" id="A0A0K9X9Q5"/>
<organism evidence="1 2">
    <name type="scientific">Streptomyces caatingaensis</name>
    <dbReference type="NCBI Taxonomy" id="1678637"/>
    <lineage>
        <taxon>Bacteria</taxon>
        <taxon>Bacillati</taxon>
        <taxon>Actinomycetota</taxon>
        <taxon>Actinomycetes</taxon>
        <taxon>Kitasatosporales</taxon>
        <taxon>Streptomycetaceae</taxon>
        <taxon>Streptomyces</taxon>
    </lineage>
</organism>
<keyword evidence="2" id="KW-1185">Reference proteome</keyword>
<dbReference type="Proteomes" id="UP000037288">
    <property type="component" value="Unassembled WGS sequence"/>
</dbReference>
<evidence type="ECO:0000313" key="2">
    <source>
        <dbReference type="Proteomes" id="UP000037288"/>
    </source>
</evidence>
<dbReference type="STRING" id="1678637.AC230_24760"/>
<name>A0A0K9X9Q5_9ACTN</name>
<sequence length="166" mass="17372">MLALASGTVVATSSSASAGTAYEWDLCNSGNGSCFGIFYSSVPGSLVIDSACFLANRSVPDHWGRYENGGTIQVRYQFRNQGYNGGPLIVFDRVSGGVAFAKCLPNGAGAGDPLKNNAASAVNQDTVPHTIYYNSGYGGQRQTINSGRGYNIIAELKNNNASSLRG</sequence>
<dbReference type="EMBL" id="LFXA01000017">
    <property type="protein sequence ID" value="KNB49943.1"/>
    <property type="molecule type" value="Genomic_DNA"/>
</dbReference>
<protein>
    <recommendedName>
        <fullName evidence="3">Peptidase inhibitor family I36 protein</fullName>
    </recommendedName>
</protein>
<proteinExistence type="predicted"/>
<accession>A0A0K9X9Q5</accession>
<reference evidence="2" key="1">
    <citation type="submission" date="2015-07" db="EMBL/GenBank/DDBJ databases">
        <title>Draft genome sequence of Streptomyces sp. CMAA 1322, a bacterium isolated from Caatinga biome, from dry forest semiarid of Brazil.</title>
        <authorList>
            <person name="Santos S.N."/>
            <person name="Gacesa R."/>
            <person name="Taketani R.G."/>
            <person name="Long P.F."/>
            <person name="Melo I.S."/>
        </authorList>
    </citation>
    <scope>NUCLEOTIDE SEQUENCE [LARGE SCALE GENOMIC DNA]</scope>
    <source>
        <strain evidence="2">CMAA 1322</strain>
    </source>
</reference>
<evidence type="ECO:0000313" key="1">
    <source>
        <dbReference type="EMBL" id="KNB49943.1"/>
    </source>
</evidence>
<dbReference type="PATRIC" id="fig|1678637.3.peg.5288"/>
<comment type="caution">
    <text evidence="1">The sequence shown here is derived from an EMBL/GenBank/DDBJ whole genome shotgun (WGS) entry which is preliminary data.</text>
</comment>
<evidence type="ECO:0008006" key="3">
    <source>
        <dbReference type="Google" id="ProtNLM"/>
    </source>
</evidence>
<gene>
    <name evidence="1" type="ORF">AC230_24760</name>
</gene>